<evidence type="ECO:0000313" key="7">
    <source>
        <dbReference type="Proteomes" id="UP000535406"/>
    </source>
</evidence>
<keyword evidence="7" id="KW-1185">Reference proteome</keyword>
<dbReference type="SUPFAM" id="SSF53850">
    <property type="entry name" value="Periplasmic binding protein-like II"/>
    <property type="match status" value="1"/>
</dbReference>
<comment type="caution">
    <text evidence="6">The sequence shown here is derived from an EMBL/GenBank/DDBJ whole genome shotgun (WGS) entry which is preliminary data.</text>
</comment>
<dbReference type="FunFam" id="1.10.10.10:FF:000001">
    <property type="entry name" value="LysR family transcriptional regulator"/>
    <property type="match status" value="1"/>
</dbReference>
<dbReference type="Gene3D" id="3.40.190.10">
    <property type="entry name" value="Periplasmic binding protein-like II"/>
    <property type="match status" value="2"/>
</dbReference>
<dbReference type="GO" id="GO:0003700">
    <property type="term" value="F:DNA-binding transcription factor activity"/>
    <property type="evidence" value="ECO:0007669"/>
    <property type="project" value="InterPro"/>
</dbReference>
<keyword evidence="4" id="KW-0804">Transcription</keyword>
<dbReference type="EMBL" id="JACHIK010000025">
    <property type="protein sequence ID" value="MBB5045031.1"/>
    <property type="molecule type" value="Genomic_DNA"/>
</dbReference>
<evidence type="ECO:0000256" key="3">
    <source>
        <dbReference type="ARBA" id="ARBA00023125"/>
    </source>
</evidence>
<dbReference type="InterPro" id="IPR036390">
    <property type="entry name" value="WH_DNA-bd_sf"/>
</dbReference>
<dbReference type="AlphaFoldDB" id="A0A7W7YZ86"/>
<dbReference type="Pfam" id="PF03466">
    <property type="entry name" value="LysR_substrate"/>
    <property type="match status" value="1"/>
</dbReference>
<dbReference type="CDD" id="cd05466">
    <property type="entry name" value="PBP2_LTTR_substrate"/>
    <property type="match status" value="1"/>
</dbReference>
<evidence type="ECO:0000259" key="5">
    <source>
        <dbReference type="PROSITE" id="PS50931"/>
    </source>
</evidence>
<proteinExistence type="inferred from homology"/>
<dbReference type="InterPro" id="IPR000847">
    <property type="entry name" value="LysR_HTH_N"/>
</dbReference>
<organism evidence="6 7">
    <name type="scientific">Shinella fusca</name>
    <dbReference type="NCBI Taxonomy" id="544480"/>
    <lineage>
        <taxon>Bacteria</taxon>
        <taxon>Pseudomonadati</taxon>
        <taxon>Pseudomonadota</taxon>
        <taxon>Alphaproteobacteria</taxon>
        <taxon>Hyphomicrobiales</taxon>
        <taxon>Rhizobiaceae</taxon>
        <taxon>Shinella</taxon>
    </lineage>
</organism>
<evidence type="ECO:0000256" key="2">
    <source>
        <dbReference type="ARBA" id="ARBA00023015"/>
    </source>
</evidence>
<dbReference type="PANTHER" id="PTHR30126:SF77">
    <property type="entry name" value="TRANSCRIPTIONAL REGULATORY PROTEIN"/>
    <property type="match status" value="1"/>
</dbReference>
<evidence type="ECO:0000256" key="1">
    <source>
        <dbReference type="ARBA" id="ARBA00009437"/>
    </source>
</evidence>
<keyword evidence="2" id="KW-0805">Transcription regulation</keyword>
<dbReference type="PROSITE" id="PS50931">
    <property type="entry name" value="HTH_LYSR"/>
    <property type="match status" value="1"/>
</dbReference>
<feature type="domain" description="HTH lysR-type" evidence="5">
    <location>
        <begin position="3"/>
        <end position="60"/>
    </location>
</feature>
<dbReference type="PRINTS" id="PR00039">
    <property type="entry name" value="HTHLYSR"/>
</dbReference>
<dbReference type="Proteomes" id="UP000535406">
    <property type="component" value="Unassembled WGS sequence"/>
</dbReference>
<dbReference type="SUPFAM" id="SSF46785">
    <property type="entry name" value="Winged helix' DNA-binding domain"/>
    <property type="match status" value="1"/>
</dbReference>
<gene>
    <name evidence="6" type="ORF">HNQ66_004459</name>
</gene>
<dbReference type="InterPro" id="IPR036388">
    <property type="entry name" value="WH-like_DNA-bd_sf"/>
</dbReference>
<comment type="similarity">
    <text evidence="1">Belongs to the LysR transcriptional regulatory family.</text>
</comment>
<name>A0A7W7YZ86_9HYPH</name>
<evidence type="ECO:0000256" key="4">
    <source>
        <dbReference type="ARBA" id="ARBA00023163"/>
    </source>
</evidence>
<dbReference type="Gene3D" id="1.10.10.10">
    <property type="entry name" value="Winged helix-like DNA-binding domain superfamily/Winged helix DNA-binding domain"/>
    <property type="match status" value="1"/>
</dbReference>
<dbReference type="RefSeq" id="WP_184146868.1">
    <property type="nucleotide sequence ID" value="NZ_JACHIK010000025.1"/>
</dbReference>
<protein>
    <submittedName>
        <fullName evidence="6">DNA-binding transcriptional LysR family regulator</fullName>
    </submittedName>
</protein>
<evidence type="ECO:0000313" key="6">
    <source>
        <dbReference type="EMBL" id="MBB5045031.1"/>
    </source>
</evidence>
<dbReference type="GO" id="GO:0000976">
    <property type="term" value="F:transcription cis-regulatory region binding"/>
    <property type="evidence" value="ECO:0007669"/>
    <property type="project" value="TreeGrafter"/>
</dbReference>
<reference evidence="6 7" key="1">
    <citation type="submission" date="2020-08" db="EMBL/GenBank/DDBJ databases">
        <title>Genomic Encyclopedia of Type Strains, Phase IV (KMG-IV): sequencing the most valuable type-strain genomes for metagenomic binning, comparative biology and taxonomic classification.</title>
        <authorList>
            <person name="Goeker M."/>
        </authorList>
    </citation>
    <scope>NUCLEOTIDE SEQUENCE [LARGE SCALE GENOMIC DNA]</scope>
    <source>
        <strain evidence="6 7">DSM 21319</strain>
    </source>
</reference>
<sequence>MALSFSALESFYWVCQLRSFSAAADKLHVSQPTVSYRIRELEEQLGVSLFVRQKRQLVLTSEGEALKHYAESMIAIARDIESNIKTRNTRLPTLRVGVIDSFAAVCLPALLDELDKRFAGTRIAATVDTSHRLADQLSEGLLDIAVLSTPPPHDNVALELLGRQSVGWVASRKLGLPEATISDEELLAQRIFSTPAPSNLHSLTTGFLSASSGGGLRLNVCNSLGTILNLVESGTGISILPTRLMQELIASGTMQVLKTQSPLPLQEVFIGTNKGAIVRALPQVTQMIRKVSGSVGFCV</sequence>
<dbReference type="PANTHER" id="PTHR30126">
    <property type="entry name" value="HTH-TYPE TRANSCRIPTIONAL REGULATOR"/>
    <property type="match status" value="1"/>
</dbReference>
<dbReference type="InterPro" id="IPR005119">
    <property type="entry name" value="LysR_subst-bd"/>
</dbReference>
<accession>A0A7W7YZ86</accession>
<dbReference type="Pfam" id="PF00126">
    <property type="entry name" value="HTH_1"/>
    <property type="match status" value="1"/>
</dbReference>
<keyword evidence="3 6" id="KW-0238">DNA-binding</keyword>